<comment type="caution">
    <text evidence="3">The sequence shown here is derived from an EMBL/GenBank/DDBJ whole genome shotgun (WGS) entry which is preliminary data.</text>
</comment>
<name>A0ABQ6MVD1_9STRA</name>
<dbReference type="InterPro" id="IPR016197">
    <property type="entry name" value="Chromo-like_dom_sf"/>
</dbReference>
<accession>A0ABQ6MVD1</accession>
<evidence type="ECO:0000313" key="3">
    <source>
        <dbReference type="EMBL" id="GMI34191.1"/>
    </source>
</evidence>
<evidence type="ECO:0000256" key="1">
    <source>
        <dbReference type="SAM" id="MobiDB-lite"/>
    </source>
</evidence>
<protein>
    <recommendedName>
        <fullName evidence="2">MSL3 chromodomain-like domain-containing protein</fullName>
    </recommendedName>
</protein>
<keyword evidence="4" id="KW-1185">Reference proteome</keyword>
<proteinExistence type="predicted"/>
<dbReference type="Pfam" id="PF22732">
    <property type="entry name" value="MSL3_chromo-like"/>
    <property type="match status" value="1"/>
</dbReference>
<feature type="domain" description="MSL3 chromodomain-like" evidence="2">
    <location>
        <begin position="268"/>
        <end position="338"/>
    </location>
</feature>
<gene>
    <name evidence="3" type="ORF">TeGR_g12863</name>
</gene>
<evidence type="ECO:0000313" key="4">
    <source>
        <dbReference type="Proteomes" id="UP001165060"/>
    </source>
</evidence>
<reference evidence="3 4" key="1">
    <citation type="journal article" date="2023" name="Commun. Biol.">
        <title>Genome analysis of Parmales, the sister group of diatoms, reveals the evolutionary specialization of diatoms from phago-mixotrophs to photoautotrophs.</title>
        <authorList>
            <person name="Ban H."/>
            <person name="Sato S."/>
            <person name="Yoshikawa S."/>
            <person name="Yamada K."/>
            <person name="Nakamura Y."/>
            <person name="Ichinomiya M."/>
            <person name="Sato N."/>
            <person name="Blanc-Mathieu R."/>
            <person name="Endo H."/>
            <person name="Kuwata A."/>
            <person name="Ogata H."/>
        </authorList>
    </citation>
    <scope>NUCLEOTIDE SEQUENCE [LARGE SCALE GENOMIC DNA]</scope>
</reference>
<feature type="non-terminal residue" evidence="3">
    <location>
        <position position="1"/>
    </location>
</feature>
<dbReference type="SUPFAM" id="SSF54160">
    <property type="entry name" value="Chromo domain-like"/>
    <property type="match status" value="1"/>
</dbReference>
<sequence length="501" mass="55031">YAHAACGRSVVAVAQVDGKKSAQGGSEKKRIAVTVRIGDELVSHKGVVGTKEDDEEKEKKCNPFLTEMRDAGMLELMPRNADGFQQELQVRDEAGSMPFMTGSMSVHNQCADSVHQARKAAFLLTTKNTAIRRMDHELARKSGHLMPVGTDIAGRNYWVLHSDMSALVIQDGDKWTRFTSVAAIASVLVGLGRAEPFGELRRLFPKAHAMVQDRSWVAVLQGMEEDEEEEEEGGAEEEDEEEEQQQEEETGAAAEPEAAVDDNGCFNFVKGKSVLVRSQGGKLLWEAKVLEIATNEQGEQVGIRVHYKRFSTRFDEWLPPSLLLDRNKRNVALMEQLDDIEFKNSAFANVNQHEPLMAERVTATSFIDAPGRARGNVPARGLDAALSLNDVNSSEEVQLAKLRAALLSVETALPEGSVDTSETGVWNFELSNAWARRVERARGPTGLMECVLMLEVAMGVRAGFIRPGAAKLVANLPTHTKALADATMGSVSIRIFMLDRE</sequence>
<dbReference type="InterPro" id="IPR053820">
    <property type="entry name" value="MSL3_chromo-like"/>
</dbReference>
<dbReference type="EMBL" id="BRYB01003292">
    <property type="protein sequence ID" value="GMI34191.1"/>
    <property type="molecule type" value="Genomic_DNA"/>
</dbReference>
<dbReference type="Gene3D" id="2.30.30.140">
    <property type="match status" value="1"/>
</dbReference>
<organism evidence="3 4">
    <name type="scientific">Tetraparma gracilis</name>
    <dbReference type="NCBI Taxonomy" id="2962635"/>
    <lineage>
        <taxon>Eukaryota</taxon>
        <taxon>Sar</taxon>
        <taxon>Stramenopiles</taxon>
        <taxon>Ochrophyta</taxon>
        <taxon>Bolidophyceae</taxon>
        <taxon>Parmales</taxon>
        <taxon>Triparmaceae</taxon>
        <taxon>Tetraparma</taxon>
    </lineage>
</organism>
<evidence type="ECO:0000259" key="2">
    <source>
        <dbReference type="Pfam" id="PF22732"/>
    </source>
</evidence>
<dbReference type="Proteomes" id="UP001165060">
    <property type="component" value="Unassembled WGS sequence"/>
</dbReference>
<feature type="compositionally biased region" description="Acidic residues" evidence="1">
    <location>
        <begin position="223"/>
        <end position="250"/>
    </location>
</feature>
<feature type="region of interest" description="Disordered" evidence="1">
    <location>
        <begin position="223"/>
        <end position="257"/>
    </location>
</feature>